<name>G7J488_MEDTR</name>
<reference evidence="1 3" key="1">
    <citation type="journal article" date="2011" name="Nature">
        <title>The Medicago genome provides insight into the evolution of rhizobial symbioses.</title>
        <authorList>
            <person name="Young N.D."/>
            <person name="Debelle F."/>
            <person name="Oldroyd G.E."/>
            <person name="Geurts R."/>
            <person name="Cannon S.B."/>
            <person name="Udvardi M.K."/>
            <person name="Benedito V.A."/>
            <person name="Mayer K.F."/>
            <person name="Gouzy J."/>
            <person name="Schoof H."/>
            <person name="Van de Peer Y."/>
            <person name="Proost S."/>
            <person name="Cook D.R."/>
            <person name="Meyers B.C."/>
            <person name="Spannagl M."/>
            <person name="Cheung F."/>
            <person name="De Mita S."/>
            <person name="Krishnakumar V."/>
            <person name="Gundlach H."/>
            <person name="Zhou S."/>
            <person name="Mudge J."/>
            <person name="Bharti A.K."/>
            <person name="Murray J.D."/>
            <person name="Naoumkina M.A."/>
            <person name="Rosen B."/>
            <person name="Silverstein K.A."/>
            <person name="Tang H."/>
            <person name="Rombauts S."/>
            <person name="Zhao P.X."/>
            <person name="Zhou P."/>
            <person name="Barbe V."/>
            <person name="Bardou P."/>
            <person name="Bechner M."/>
            <person name="Bellec A."/>
            <person name="Berger A."/>
            <person name="Berges H."/>
            <person name="Bidwell S."/>
            <person name="Bisseling T."/>
            <person name="Choisne N."/>
            <person name="Couloux A."/>
            <person name="Denny R."/>
            <person name="Deshpande S."/>
            <person name="Dai X."/>
            <person name="Doyle J.J."/>
            <person name="Dudez A.M."/>
            <person name="Farmer A.D."/>
            <person name="Fouteau S."/>
            <person name="Franken C."/>
            <person name="Gibelin C."/>
            <person name="Gish J."/>
            <person name="Goldstein S."/>
            <person name="Gonzalez A.J."/>
            <person name="Green P.J."/>
            <person name="Hallab A."/>
            <person name="Hartog M."/>
            <person name="Hua A."/>
            <person name="Humphray S.J."/>
            <person name="Jeong D.H."/>
            <person name="Jing Y."/>
            <person name="Jocker A."/>
            <person name="Kenton S.M."/>
            <person name="Kim D.J."/>
            <person name="Klee K."/>
            <person name="Lai H."/>
            <person name="Lang C."/>
            <person name="Lin S."/>
            <person name="Macmil S.L."/>
            <person name="Magdelenat G."/>
            <person name="Matthews L."/>
            <person name="McCorrison J."/>
            <person name="Monaghan E.L."/>
            <person name="Mun J.H."/>
            <person name="Najar F.Z."/>
            <person name="Nicholson C."/>
            <person name="Noirot C."/>
            <person name="O'Bleness M."/>
            <person name="Paule C.R."/>
            <person name="Poulain J."/>
            <person name="Prion F."/>
            <person name="Qin B."/>
            <person name="Qu C."/>
            <person name="Retzel E.F."/>
            <person name="Riddle C."/>
            <person name="Sallet E."/>
            <person name="Samain S."/>
            <person name="Samson N."/>
            <person name="Sanders I."/>
            <person name="Saurat O."/>
            <person name="Scarpelli C."/>
            <person name="Schiex T."/>
            <person name="Segurens B."/>
            <person name="Severin A.J."/>
            <person name="Sherrier D.J."/>
            <person name="Shi R."/>
            <person name="Sims S."/>
            <person name="Singer S.R."/>
            <person name="Sinharoy S."/>
            <person name="Sterck L."/>
            <person name="Viollet A."/>
            <person name="Wang B.B."/>
            <person name="Wang K."/>
            <person name="Wang M."/>
            <person name="Wang X."/>
            <person name="Warfsmann J."/>
            <person name="Weissenbach J."/>
            <person name="White D.D."/>
            <person name="White J.D."/>
            <person name="Wiley G.B."/>
            <person name="Wincker P."/>
            <person name="Xing Y."/>
            <person name="Yang L."/>
            <person name="Yao Z."/>
            <person name="Ying F."/>
            <person name="Zhai J."/>
            <person name="Zhou L."/>
            <person name="Zuber A."/>
            <person name="Denarie J."/>
            <person name="Dixon R.A."/>
            <person name="May G.D."/>
            <person name="Schwartz D.C."/>
            <person name="Rogers J."/>
            <person name="Quetier F."/>
            <person name="Town C.D."/>
            <person name="Roe B.A."/>
        </authorList>
    </citation>
    <scope>NUCLEOTIDE SEQUENCE [LARGE SCALE GENOMIC DNA]</scope>
    <source>
        <strain evidence="1">A17</strain>
        <strain evidence="2 3">cv. Jemalong A17</strain>
    </source>
</reference>
<keyword evidence="3" id="KW-1185">Reference proteome</keyword>
<dbReference type="Proteomes" id="UP000002051">
    <property type="component" value="Chromosome 3"/>
</dbReference>
<organism evidence="1 3">
    <name type="scientific">Medicago truncatula</name>
    <name type="common">Barrel medic</name>
    <name type="synonym">Medicago tribuloides</name>
    <dbReference type="NCBI Taxonomy" id="3880"/>
    <lineage>
        <taxon>Eukaryota</taxon>
        <taxon>Viridiplantae</taxon>
        <taxon>Streptophyta</taxon>
        <taxon>Embryophyta</taxon>
        <taxon>Tracheophyta</taxon>
        <taxon>Spermatophyta</taxon>
        <taxon>Magnoliopsida</taxon>
        <taxon>eudicotyledons</taxon>
        <taxon>Gunneridae</taxon>
        <taxon>Pentapetalae</taxon>
        <taxon>rosids</taxon>
        <taxon>fabids</taxon>
        <taxon>Fabales</taxon>
        <taxon>Fabaceae</taxon>
        <taxon>Papilionoideae</taxon>
        <taxon>50 kb inversion clade</taxon>
        <taxon>NPAAA clade</taxon>
        <taxon>Hologalegina</taxon>
        <taxon>IRL clade</taxon>
        <taxon>Trifolieae</taxon>
        <taxon>Medicago</taxon>
    </lineage>
</organism>
<dbReference type="HOGENOM" id="CLU_1125962_0_0_1"/>
<accession>G7J488</accession>
<evidence type="ECO:0000313" key="1">
    <source>
        <dbReference type="EMBL" id="AES71413.2"/>
    </source>
</evidence>
<gene>
    <name evidence="1" type="ordered locus">MTR_3g076680</name>
</gene>
<dbReference type="AlphaFoldDB" id="G7J488"/>
<protein>
    <submittedName>
        <fullName evidence="1 2">Uncharacterized protein</fullName>
    </submittedName>
</protein>
<evidence type="ECO:0000313" key="3">
    <source>
        <dbReference type="Proteomes" id="UP000002051"/>
    </source>
</evidence>
<dbReference type="EnsemblPlants" id="AES71413">
    <property type="protein sequence ID" value="AES71413"/>
    <property type="gene ID" value="MTR_3g076680"/>
</dbReference>
<dbReference type="STRING" id="3880.G7J488"/>
<accession>A0A0C3VJ66</accession>
<reference evidence="2" key="3">
    <citation type="submission" date="2015-04" db="UniProtKB">
        <authorList>
            <consortium name="EnsemblPlants"/>
        </authorList>
    </citation>
    <scope>IDENTIFICATION</scope>
    <source>
        <strain evidence="2">cv. Jemalong A17</strain>
    </source>
</reference>
<evidence type="ECO:0000313" key="2">
    <source>
        <dbReference type="EnsemblPlants" id="AES71413"/>
    </source>
</evidence>
<proteinExistence type="predicted"/>
<sequence>MNQSLIQFFHHLGTMCIFQAPMILFQMKKIPPAMVLCSFLPSKRCYYKRHFHCKTLGTALGLVTSLGLHTKEIHHGHLQHLHHHFIHLGHHQIHGLLAEMTLLNPNNSMEGLLGPSQQGDCGYGSGRGGYGGGTDVSGGHDVVSSYGGPERLIPLLHKVNHRRRFPFAPERGAMARYVLLWQTIFFPSYLKRKDLHQYDVTVTPEATSRGVNCASMEQFVSSKMPQTIPLQKAFPLEKSMILFLDML</sequence>
<dbReference type="EMBL" id="CM001219">
    <property type="protein sequence ID" value="AES71413.2"/>
    <property type="molecule type" value="Genomic_DNA"/>
</dbReference>
<reference evidence="1 3" key="2">
    <citation type="journal article" date="2014" name="BMC Genomics">
        <title>An improved genome release (version Mt4.0) for the model legume Medicago truncatula.</title>
        <authorList>
            <person name="Tang H."/>
            <person name="Krishnakumar V."/>
            <person name="Bidwell S."/>
            <person name="Rosen B."/>
            <person name="Chan A."/>
            <person name="Zhou S."/>
            <person name="Gentzbittel L."/>
            <person name="Childs K.L."/>
            <person name="Yandell M."/>
            <person name="Gundlach H."/>
            <person name="Mayer K.F."/>
            <person name="Schwartz D.C."/>
            <person name="Town C.D."/>
        </authorList>
    </citation>
    <scope>GENOME REANNOTATION</scope>
    <source>
        <strain evidence="2 3">cv. Jemalong A17</strain>
    </source>
</reference>